<reference evidence="2" key="1">
    <citation type="submission" date="2021-07" db="EMBL/GenBank/DDBJ databases">
        <authorList>
            <person name="Catto M.A."/>
            <person name="Jacobson A."/>
            <person name="Kennedy G."/>
            <person name="Labadie P."/>
            <person name="Hunt B.G."/>
            <person name="Srinivasan R."/>
        </authorList>
    </citation>
    <scope>NUCLEOTIDE SEQUENCE</scope>
    <source>
        <strain evidence="2">PL_HMW_Pooled</strain>
        <tissue evidence="2">Head</tissue>
    </source>
</reference>
<dbReference type="InterPro" id="IPR036872">
    <property type="entry name" value="CH_dom_sf"/>
</dbReference>
<dbReference type="PANTHER" id="PTHR45818:SF3">
    <property type="entry name" value="PROTEIN VAV"/>
    <property type="match status" value="1"/>
</dbReference>
<organism evidence="2 3">
    <name type="scientific">Frankliniella fusca</name>
    <dbReference type="NCBI Taxonomy" id="407009"/>
    <lineage>
        <taxon>Eukaryota</taxon>
        <taxon>Metazoa</taxon>
        <taxon>Ecdysozoa</taxon>
        <taxon>Arthropoda</taxon>
        <taxon>Hexapoda</taxon>
        <taxon>Insecta</taxon>
        <taxon>Pterygota</taxon>
        <taxon>Neoptera</taxon>
        <taxon>Paraneoptera</taxon>
        <taxon>Thysanoptera</taxon>
        <taxon>Terebrantia</taxon>
        <taxon>Thripoidea</taxon>
        <taxon>Thripidae</taxon>
        <taxon>Frankliniella</taxon>
    </lineage>
</organism>
<evidence type="ECO:0000259" key="1">
    <source>
        <dbReference type="PROSITE" id="PS50021"/>
    </source>
</evidence>
<dbReference type="SMART" id="SM00033">
    <property type="entry name" value="CH"/>
    <property type="match status" value="1"/>
</dbReference>
<dbReference type="EMBL" id="JAHWGI010000990">
    <property type="protein sequence ID" value="KAK3920258.1"/>
    <property type="molecule type" value="Genomic_DNA"/>
</dbReference>
<dbReference type="InterPro" id="IPR001715">
    <property type="entry name" value="CH_dom"/>
</dbReference>
<comment type="caution">
    <text evidence="2">The sequence shown here is derived from an EMBL/GenBank/DDBJ whole genome shotgun (WGS) entry which is preliminary data.</text>
</comment>
<dbReference type="CDD" id="cd21201">
    <property type="entry name" value="CH_VAV"/>
    <property type="match status" value="1"/>
</dbReference>
<evidence type="ECO:0000313" key="3">
    <source>
        <dbReference type="Proteomes" id="UP001219518"/>
    </source>
</evidence>
<dbReference type="Pfam" id="PF00307">
    <property type="entry name" value="CH"/>
    <property type="match status" value="1"/>
</dbReference>
<dbReference type="SUPFAM" id="SSF47576">
    <property type="entry name" value="Calponin-homology domain, CH-domain"/>
    <property type="match status" value="1"/>
</dbReference>
<dbReference type="Gene3D" id="1.10.418.10">
    <property type="entry name" value="Calponin-like domain"/>
    <property type="match status" value="1"/>
</dbReference>
<name>A0AAE1HFP3_9NEOP</name>
<feature type="domain" description="Calponin-homology (CH)" evidence="1">
    <location>
        <begin position="64"/>
        <end position="183"/>
    </location>
</feature>
<dbReference type="GO" id="GO:0005085">
    <property type="term" value="F:guanyl-nucleotide exchange factor activity"/>
    <property type="evidence" value="ECO:0007669"/>
    <property type="project" value="TreeGrafter"/>
</dbReference>
<sequence>MHSIHIPVRCCCQVCYSSVACLTYFVNAALSPTGPRHGRDALVVRVEERGGMELALAGAGAGAAEVWRDCASWLTRCEALRPDHKANWADASVSDLAYTLRDGVLLCNLLNSLDPGCIEMKDVNQKPQMAQFLCLRNIKAFLQVCHDHFGIKKTELFEPLHLFDLSDFFRVLHTLSKLSNCPRIQRKNIPGFSFKPRSLSQEDIYRNLHANLETPSDPDITPAWDTWRTVPWLQFTIPCPKFGEVEEELYADLFCVTFCNEVPTEYLYLLVKLDICCVDSLLCW</sequence>
<dbReference type="GO" id="GO:0016477">
    <property type="term" value="P:cell migration"/>
    <property type="evidence" value="ECO:0007669"/>
    <property type="project" value="TreeGrafter"/>
</dbReference>
<gene>
    <name evidence="2" type="ORF">KUF71_009545</name>
</gene>
<evidence type="ECO:0000313" key="2">
    <source>
        <dbReference type="EMBL" id="KAK3920258.1"/>
    </source>
</evidence>
<dbReference type="PROSITE" id="PS50021">
    <property type="entry name" value="CH"/>
    <property type="match status" value="1"/>
</dbReference>
<dbReference type="Proteomes" id="UP001219518">
    <property type="component" value="Unassembled WGS sequence"/>
</dbReference>
<dbReference type="GO" id="GO:0005737">
    <property type="term" value="C:cytoplasm"/>
    <property type="evidence" value="ECO:0007669"/>
    <property type="project" value="TreeGrafter"/>
</dbReference>
<keyword evidence="3" id="KW-1185">Reference proteome</keyword>
<dbReference type="AlphaFoldDB" id="A0AAE1HFP3"/>
<protein>
    <submittedName>
        <fullName evidence="2">Protein vav</fullName>
    </submittedName>
</protein>
<accession>A0AAE1HFP3</accession>
<reference evidence="2" key="2">
    <citation type="journal article" date="2023" name="BMC Genomics">
        <title>Pest status, molecular evolution, and epigenetic factors derived from the genome assembly of Frankliniella fusca, a thysanopteran phytovirus vector.</title>
        <authorList>
            <person name="Catto M.A."/>
            <person name="Labadie P.E."/>
            <person name="Jacobson A.L."/>
            <person name="Kennedy G.G."/>
            <person name="Srinivasan R."/>
            <person name="Hunt B.G."/>
        </authorList>
    </citation>
    <scope>NUCLEOTIDE SEQUENCE</scope>
    <source>
        <strain evidence="2">PL_HMW_Pooled</strain>
    </source>
</reference>
<dbReference type="PANTHER" id="PTHR45818">
    <property type="entry name" value="PROTEIN VAV"/>
    <property type="match status" value="1"/>
</dbReference>
<proteinExistence type="predicted"/>